<dbReference type="Proteomes" id="UP000543224">
    <property type="component" value="Unassembled WGS sequence"/>
</dbReference>
<dbReference type="Gene3D" id="3.40.50.300">
    <property type="entry name" value="P-loop containing nucleotide triphosphate hydrolases"/>
    <property type="match status" value="1"/>
</dbReference>
<dbReference type="InterPro" id="IPR003439">
    <property type="entry name" value="ABC_transporter-like_ATP-bd"/>
</dbReference>
<dbReference type="InterPro" id="IPR050763">
    <property type="entry name" value="ABC_transporter_ATP-binding"/>
</dbReference>
<reference evidence="9 10" key="1">
    <citation type="journal article" date="2020" name="Front. Microbiol.">
        <title>Single-cell genomics of novel Actinobacteria with the Wood-Ljungdahl pathway discovered in a serpentinizing system.</title>
        <authorList>
            <person name="Merino N."/>
            <person name="Kawai M."/>
            <person name="Boyd E.S."/>
            <person name="Colman D.R."/>
            <person name="McGlynn S.E."/>
            <person name="Nealson K.H."/>
            <person name="Kurokawa K."/>
            <person name="Hongoh Y."/>
        </authorList>
    </citation>
    <scope>NUCLEOTIDE SEQUENCE [LARGE SCALE GENOMIC DNA]</scope>
    <source>
        <strain evidence="9 10">S25</strain>
    </source>
</reference>
<evidence type="ECO:0000259" key="8">
    <source>
        <dbReference type="Pfam" id="PF00005"/>
    </source>
</evidence>
<keyword evidence="4" id="KW-0547">Nucleotide-binding</keyword>
<comment type="caution">
    <text evidence="9">The sequence shown here is derived from an EMBL/GenBank/DDBJ whole genome shotgun (WGS) entry which is preliminary data.</text>
</comment>
<dbReference type="AlphaFoldDB" id="A0A6V8P5P7"/>
<dbReference type="GO" id="GO:0005524">
    <property type="term" value="F:ATP binding"/>
    <property type="evidence" value="ECO:0007669"/>
    <property type="project" value="UniProtKB-KW"/>
</dbReference>
<dbReference type="GO" id="GO:0046677">
    <property type="term" value="P:response to antibiotic"/>
    <property type="evidence" value="ECO:0007669"/>
    <property type="project" value="UniProtKB-KW"/>
</dbReference>
<feature type="domain" description="ABC transporter" evidence="8">
    <location>
        <begin position="21"/>
        <end position="45"/>
    </location>
</feature>
<evidence type="ECO:0000256" key="7">
    <source>
        <dbReference type="SAM" id="MobiDB-lite"/>
    </source>
</evidence>
<feature type="region of interest" description="Disordered" evidence="7">
    <location>
        <begin position="38"/>
        <end position="85"/>
    </location>
</feature>
<evidence type="ECO:0000256" key="4">
    <source>
        <dbReference type="ARBA" id="ARBA00022741"/>
    </source>
</evidence>
<evidence type="ECO:0000313" key="10">
    <source>
        <dbReference type="Proteomes" id="UP000543224"/>
    </source>
</evidence>
<evidence type="ECO:0000256" key="1">
    <source>
        <dbReference type="ARBA" id="ARBA00004202"/>
    </source>
</evidence>
<evidence type="ECO:0000256" key="5">
    <source>
        <dbReference type="ARBA" id="ARBA00022840"/>
    </source>
</evidence>
<dbReference type="SUPFAM" id="SSF52540">
    <property type="entry name" value="P-loop containing nucleoside triphosphate hydrolases"/>
    <property type="match status" value="1"/>
</dbReference>
<proteinExistence type="inferred from homology"/>
<evidence type="ECO:0000256" key="6">
    <source>
        <dbReference type="ARBA" id="ARBA00023251"/>
    </source>
</evidence>
<evidence type="ECO:0000256" key="2">
    <source>
        <dbReference type="ARBA" id="ARBA00005417"/>
    </source>
</evidence>
<dbReference type="Pfam" id="PF00005">
    <property type="entry name" value="ABC_tran"/>
    <property type="match status" value="1"/>
</dbReference>
<accession>A0A6V8P5P7</accession>
<evidence type="ECO:0000256" key="3">
    <source>
        <dbReference type="ARBA" id="ARBA00022448"/>
    </source>
</evidence>
<dbReference type="GO" id="GO:0005886">
    <property type="term" value="C:plasma membrane"/>
    <property type="evidence" value="ECO:0007669"/>
    <property type="project" value="UniProtKB-SubCell"/>
</dbReference>
<sequence length="85" mass="9408">MLHSMIEINGLVKKYGDRVAVNGVSFCVPDGETFGLLGPNGAGKTRTRSDSWLSTRTGGRRRQPSSGNWMKWTPFRWKQPGKASP</sequence>
<name>A0A6V8P5P7_9ACTN</name>
<comment type="similarity">
    <text evidence="2">Belongs to the ABC transporter superfamily.</text>
</comment>
<gene>
    <name evidence="9" type="ORF">HKBW3S25_01594</name>
</gene>
<keyword evidence="6" id="KW-0046">Antibiotic resistance</keyword>
<keyword evidence="5 9" id="KW-0067">ATP-binding</keyword>
<organism evidence="9 10">
    <name type="scientific">Candidatus Hakubella thermalkaliphila</name>
    <dbReference type="NCBI Taxonomy" id="2754717"/>
    <lineage>
        <taxon>Bacteria</taxon>
        <taxon>Bacillati</taxon>
        <taxon>Actinomycetota</taxon>
        <taxon>Actinomycetota incertae sedis</taxon>
        <taxon>Candidatus Hakubellales</taxon>
        <taxon>Candidatus Hakubellaceae</taxon>
        <taxon>Candidatus Hakubella</taxon>
    </lineage>
</organism>
<dbReference type="InterPro" id="IPR027417">
    <property type="entry name" value="P-loop_NTPase"/>
</dbReference>
<dbReference type="PANTHER" id="PTHR42711:SF5">
    <property type="entry name" value="ABC TRANSPORTER ATP-BINDING PROTEIN NATA"/>
    <property type="match status" value="1"/>
</dbReference>
<dbReference type="PANTHER" id="PTHR42711">
    <property type="entry name" value="ABC TRANSPORTER ATP-BINDING PROTEIN"/>
    <property type="match status" value="1"/>
</dbReference>
<evidence type="ECO:0000313" key="9">
    <source>
        <dbReference type="EMBL" id="GFP26106.1"/>
    </source>
</evidence>
<keyword evidence="3" id="KW-0813">Transport</keyword>
<dbReference type="EMBL" id="BLRX01000372">
    <property type="protein sequence ID" value="GFP26106.1"/>
    <property type="molecule type" value="Genomic_DNA"/>
</dbReference>
<dbReference type="GO" id="GO:0016887">
    <property type="term" value="F:ATP hydrolysis activity"/>
    <property type="evidence" value="ECO:0007669"/>
    <property type="project" value="InterPro"/>
</dbReference>
<comment type="subcellular location">
    <subcellularLocation>
        <location evidence="1">Cell membrane</location>
        <topology evidence="1">Peripheral membrane protein</topology>
    </subcellularLocation>
</comment>
<protein>
    <submittedName>
        <fullName evidence="9">ABC-2 type transport system ATP-binding protein</fullName>
    </submittedName>
</protein>